<dbReference type="GO" id="GO:0003677">
    <property type="term" value="F:DNA binding"/>
    <property type="evidence" value="ECO:0007669"/>
    <property type="project" value="InterPro"/>
</dbReference>
<evidence type="ECO:0000256" key="5">
    <source>
        <dbReference type="SAM" id="Phobius"/>
    </source>
</evidence>
<keyword evidence="5" id="KW-1133">Transmembrane helix</keyword>
<evidence type="ECO:0000256" key="3">
    <source>
        <dbReference type="ARBA" id="ARBA00023163"/>
    </source>
</evidence>
<evidence type="ECO:0008006" key="8">
    <source>
        <dbReference type="Google" id="ProtNLM"/>
    </source>
</evidence>
<keyword evidence="2" id="KW-0805">Transcription regulation</keyword>
<keyword evidence="3" id="KW-0804">Transcription</keyword>
<comment type="subcellular location">
    <subcellularLocation>
        <location evidence="1">Nucleus</location>
    </subcellularLocation>
</comment>
<evidence type="ECO:0000256" key="4">
    <source>
        <dbReference type="ARBA" id="ARBA00023242"/>
    </source>
</evidence>
<evidence type="ECO:0000256" key="1">
    <source>
        <dbReference type="ARBA" id="ARBA00004123"/>
    </source>
</evidence>
<comment type="caution">
    <text evidence="6">The sequence shown here is derived from an EMBL/GenBank/DDBJ whole genome shotgun (WGS) entry which is preliminary data.</text>
</comment>
<dbReference type="NCBIfam" id="TIGR01557">
    <property type="entry name" value="myb_SHAQKYF"/>
    <property type="match status" value="1"/>
</dbReference>
<dbReference type="Proteomes" id="UP000237347">
    <property type="component" value="Unassembled WGS sequence"/>
</dbReference>
<proteinExistence type="predicted"/>
<gene>
    <name evidence="6" type="ORF">CFP56_033466</name>
</gene>
<dbReference type="GO" id="GO:0005634">
    <property type="term" value="C:nucleus"/>
    <property type="evidence" value="ECO:0007669"/>
    <property type="project" value="UniProtKB-SubCell"/>
</dbReference>
<keyword evidence="7" id="KW-1185">Reference proteome</keyword>
<keyword evidence="4" id="KW-0539">Nucleus</keyword>
<accession>A0AAW0LRH1</accession>
<evidence type="ECO:0000256" key="2">
    <source>
        <dbReference type="ARBA" id="ARBA00023015"/>
    </source>
</evidence>
<protein>
    <recommendedName>
        <fullName evidence="8">Transcription factor</fullName>
    </recommendedName>
</protein>
<keyword evidence="5" id="KW-0472">Membrane</keyword>
<organism evidence="6 7">
    <name type="scientific">Quercus suber</name>
    <name type="common">Cork oak</name>
    <dbReference type="NCBI Taxonomy" id="58331"/>
    <lineage>
        <taxon>Eukaryota</taxon>
        <taxon>Viridiplantae</taxon>
        <taxon>Streptophyta</taxon>
        <taxon>Embryophyta</taxon>
        <taxon>Tracheophyta</taxon>
        <taxon>Spermatophyta</taxon>
        <taxon>Magnoliopsida</taxon>
        <taxon>eudicotyledons</taxon>
        <taxon>Gunneridae</taxon>
        <taxon>Pentapetalae</taxon>
        <taxon>rosids</taxon>
        <taxon>fabids</taxon>
        <taxon>Fagales</taxon>
        <taxon>Fagaceae</taxon>
        <taxon>Quercus</taxon>
    </lineage>
</organism>
<sequence length="253" mass="28453">MKKNKVQEWSNELLNDDSFNIPKGILETLSSQPPSDMGLYYLQGLEGVSIKLNLKLLVRITSSYTGSTSAFSTTEQCTCLPQTHSHSDSSSPCSQFLKNHNLVVQSSQPYSNNWSQDQDNLNLQSSDYLESFMKVPIQNNQTLKSDLFELPQKSAKLDSSLKWRPNCISFEGNQCNKVGCNHRRSQLPKPISMTNSSSVLSRVAASKATPEEILKIMDASGLTILQVKSHLQVLLFISSYGCFLYISYHFQYF</sequence>
<dbReference type="EMBL" id="PKMF04000058">
    <property type="protein sequence ID" value="KAK7854102.1"/>
    <property type="molecule type" value="Genomic_DNA"/>
</dbReference>
<evidence type="ECO:0000313" key="7">
    <source>
        <dbReference type="Proteomes" id="UP000237347"/>
    </source>
</evidence>
<dbReference type="AlphaFoldDB" id="A0AAW0LRH1"/>
<name>A0AAW0LRH1_QUESU</name>
<evidence type="ECO:0000313" key="6">
    <source>
        <dbReference type="EMBL" id="KAK7854102.1"/>
    </source>
</evidence>
<dbReference type="Gene3D" id="1.10.10.60">
    <property type="entry name" value="Homeodomain-like"/>
    <property type="match status" value="1"/>
</dbReference>
<reference evidence="6 7" key="1">
    <citation type="journal article" date="2018" name="Sci. Data">
        <title>The draft genome sequence of cork oak.</title>
        <authorList>
            <person name="Ramos A.M."/>
            <person name="Usie A."/>
            <person name="Barbosa P."/>
            <person name="Barros P.M."/>
            <person name="Capote T."/>
            <person name="Chaves I."/>
            <person name="Simoes F."/>
            <person name="Abreu I."/>
            <person name="Carrasquinho I."/>
            <person name="Faro C."/>
            <person name="Guimaraes J.B."/>
            <person name="Mendonca D."/>
            <person name="Nobrega F."/>
            <person name="Rodrigues L."/>
            <person name="Saibo N.J.M."/>
            <person name="Varela M.C."/>
            <person name="Egas C."/>
            <person name="Matos J."/>
            <person name="Miguel C.M."/>
            <person name="Oliveira M.M."/>
            <person name="Ricardo C.P."/>
            <person name="Goncalves S."/>
        </authorList>
    </citation>
    <scope>NUCLEOTIDE SEQUENCE [LARGE SCALE GENOMIC DNA]</scope>
    <source>
        <strain evidence="7">cv. HL8</strain>
    </source>
</reference>
<dbReference type="InterPro" id="IPR006447">
    <property type="entry name" value="Myb_dom_plants"/>
</dbReference>
<keyword evidence="5" id="KW-0812">Transmembrane</keyword>
<feature type="transmembrane region" description="Helical" evidence="5">
    <location>
        <begin position="233"/>
        <end position="250"/>
    </location>
</feature>